<evidence type="ECO:0000313" key="2">
    <source>
        <dbReference type="Proteomes" id="UP000289323"/>
    </source>
</evidence>
<dbReference type="Gene3D" id="3.30.559.30">
    <property type="entry name" value="Nonribosomal peptide synthetase, condensation domain"/>
    <property type="match status" value="1"/>
</dbReference>
<dbReference type="AlphaFoldDB" id="A0A3S4EZZ9"/>
<dbReference type="PANTHER" id="PTHR42034:SF1">
    <property type="entry name" value="CONDENSATION DOMAIN-CONTAINING PROTEIN"/>
    <property type="match status" value="1"/>
</dbReference>
<accession>A0A3S4EZZ9</accession>
<dbReference type="Gene3D" id="3.30.559.10">
    <property type="entry name" value="Chloramphenicol acetyltransferase-like domain"/>
    <property type="match status" value="1"/>
</dbReference>
<dbReference type="SUPFAM" id="SSF52777">
    <property type="entry name" value="CoA-dependent acyltransferases"/>
    <property type="match status" value="1"/>
</dbReference>
<organism evidence="1 2">
    <name type="scientific">Thermothielavioides terrestris</name>
    <dbReference type="NCBI Taxonomy" id="2587410"/>
    <lineage>
        <taxon>Eukaryota</taxon>
        <taxon>Fungi</taxon>
        <taxon>Dikarya</taxon>
        <taxon>Ascomycota</taxon>
        <taxon>Pezizomycotina</taxon>
        <taxon>Sordariomycetes</taxon>
        <taxon>Sordariomycetidae</taxon>
        <taxon>Sordariales</taxon>
        <taxon>Chaetomiaceae</taxon>
        <taxon>Thermothielavioides</taxon>
    </lineage>
</organism>
<dbReference type="EMBL" id="OUUZ01000006">
    <property type="protein sequence ID" value="SPQ20691.1"/>
    <property type="molecule type" value="Genomic_DNA"/>
</dbReference>
<proteinExistence type="predicted"/>
<sequence length="459" mass="50813">MVWAKARSGTWTDDFDGAEKVFYSMSQAFKRYHREHGSVYAICRIRIAHPLSTGPETLSEKLRQAWTWLRCDFPALTVFEEGGRKTYLEANAANIETWVNDTFWVDDEADAARDVVADLHLRRLPCLVFVPRSFEVLFHCSHWRIDALGACTVLDRLFDILFELARTKPESLQPPRWELEHEHLSASLEDAYGCAPMPTPSTEAKAEDVRRRNFDLSYPSAGLSYQGDQSTSPGKSQCQTVALERDASEQLIRACKARGFSVTAAVHAASAASVLADSDCDNYSTVVSVNLRPLLPGGASAYACGTYVTGITHSLRRSDNFETWCRQLTSGYRGDWDPAAYMDALRSIYRVHGETLASMAASGARPPASNVTVSSLGVIDKYLRPVHGAVEVETFHLGSAIMGRQPTLYIWTFRGRLTLSVDYNEAYYSAGDGEGRKSFEKMSPVPVLCTTAAVIGTVS</sequence>
<dbReference type="PANTHER" id="PTHR42034">
    <property type="entry name" value="CHROMOSOME 7, WHOLE GENOME SHOTGUN SEQUENCE-RELATED"/>
    <property type="match status" value="1"/>
</dbReference>
<dbReference type="InterPro" id="IPR023213">
    <property type="entry name" value="CAT-like_dom_sf"/>
</dbReference>
<protein>
    <submittedName>
        <fullName evidence="1">166a92e9-b72e-4ba1-b2d3-6a69d7b05f2f</fullName>
    </submittedName>
</protein>
<dbReference type="Proteomes" id="UP000289323">
    <property type="component" value="Unassembled WGS sequence"/>
</dbReference>
<reference evidence="1 2" key="1">
    <citation type="submission" date="2018-04" db="EMBL/GenBank/DDBJ databases">
        <authorList>
            <person name="Huttner S."/>
            <person name="Dainat J."/>
        </authorList>
    </citation>
    <scope>NUCLEOTIDE SEQUENCE [LARGE SCALE GENOMIC DNA]</scope>
</reference>
<name>A0A3S4EZZ9_9PEZI</name>
<gene>
    <name evidence="1" type="ORF">TT172_LOCUS3110</name>
</gene>
<evidence type="ECO:0000313" key="1">
    <source>
        <dbReference type="EMBL" id="SPQ20691.1"/>
    </source>
</evidence>